<dbReference type="PRINTS" id="PR01415">
    <property type="entry name" value="ANKYRIN"/>
</dbReference>
<dbReference type="RefSeq" id="XP_014468730.1">
    <property type="nucleotide sequence ID" value="XM_014613244.1"/>
</dbReference>
<comment type="pathway">
    <text evidence="1">Protein modification; protein ubiquitination.</text>
</comment>
<evidence type="ECO:0000313" key="10">
    <source>
        <dbReference type="RefSeq" id="XP_014468732.1"/>
    </source>
</evidence>
<organism evidence="8 9">
    <name type="scientific">Dinoponera quadriceps</name>
    <name type="common">South American ant</name>
    <dbReference type="NCBI Taxonomy" id="609295"/>
    <lineage>
        <taxon>Eukaryota</taxon>
        <taxon>Metazoa</taxon>
        <taxon>Ecdysozoa</taxon>
        <taxon>Arthropoda</taxon>
        <taxon>Hexapoda</taxon>
        <taxon>Insecta</taxon>
        <taxon>Pterygota</taxon>
        <taxon>Neoptera</taxon>
        <taxon>Endopterygota</taxon>
        <taxon>Hymenoptera</taxon>
        <taxon>Apocrita</taxon>
        <taxon>Aculeata</taxon>
        <taxon>Formicoidea</taxon>
        <taxon>Formicidae</taxon>
        <taxon>Ponerinae</taxon>
        <taxon>Ponerini</taxon>
        <taxon>Dinoponera</taxon>
    </lineage>
</organism>
<feature type="repeat" description="ANK" evidence="7">
    <location>
        <begin position="167"/>
        <end position="199"/>
    </location>
</feature>
<evidence type="ECO:0000256" key="7">
    <source>
        <dbReference type="PROSITE-ProRule" id="PRU00023"/>
    </source>
</evidence>
<dbReference type="Proteomes" id="UP000515204">
    <property type="component" value="Unplaced"/>
</dbReference>
<dbReference type="GO" id="GO:0005737">
    <property type="term" value="C:cytoplasm"/>
    <property type="evidence" value="ECO:0007669"/>
    <property type="project" value="UniProtKB-SubCell"/>
</dbReference>
<evidence type="ECO:0000256" key="6">
    <source>
        <dbReference type="ARBA" id="ARBA00072197"/>
    </source>
</evidence>
<keyword evidence="8" id="KW-1185">Reference proteome</keyword>
<dbReference type="PANTHER" id="PTHR24173:SF78">
    <property type="entry name" value="PROTEIN FEM-1 HOMOLOG B"/>
    <property type="match status" value="1"/>
</dbReference>
<keyword evidence="4 7" id="KW-0040">ANK repeat</keyword>
<dbReference type="PROSITE" id="PS50088">
    <property type="entry name" value="ANK_REPEAT"/>
    <property type="match status" value="5"/>
</dbReference>
<dbReference type="FunFam" id="1.25.40.20:FF:000264">
    <property type="entry name" value="Fem-1 homolog B"/>
    <property type="match status" value="1"/>
</dbReference>
<evidence type="ECO:0000313" key="8">
    <source>
        <dbReference type="Proteomes" id="UP000515204"/>
    </source>
</evidence>
<proteinExistence type="inferred from homology"/>
<evidence type="ECO:0000256" key="2">
    <source>
        <dbReference type="ARBA" id="ARBA00022737"/>
    </source>
</evidence>
<feature type="repeat" description="ANK" evidence="7">
    <location>
        <begin position="200"/>
        <end position="232"/>
    </location>
</feature>
<evidence type="ECO:0000256" key="3">
    <source>
        <dbReference type="ARBA" id="ARBA00022786"/>
    </source>
</evidence>
<comment type="similarity">
    <text evidence="5">Belongs to the fem-1 family.</text>
</comment>
<gene>
    <name evidence="9 10" type="primary">LOC106741353</name>
</gene>
<evidence type="ECO:0000256" key="4">
    <source>
        <dbReference type="ARBA" id="ARBA00023043"/>
    </source>
</evidence>
<protein>
    <recommendedName>
        <fullName evidence="6">Protein fem-1 homolog B</fullName>
    </recommendedName>
</protein>
<dbReference type="GeneID" id="106741353"/>
<dbReference type="PANTHER" id="PTHR24173">
    <property type="entry name" value="ANKYRIN REPEAT CONTAINING"/>
    <property type="match status" value="1"/>
</dbReference>
<dbReference type="RefSeq" id="XP_014468732.1">
    <property type="nucleotide sequence ID" value="XM_014613246.1"/>
</dbReference>
<dbReference type="PROSITE" id="PS50297">
    <property type="entry name" value="ANK_REP_REGION"/>
    <property type="match status" value="4"/>
</dbReference>
<dbReference type="SMART" id="SM00248">
    <property type="entry name" value="ANK"/>
    <property type="match status" value="8"/>
</dbReference>
<feature type="repeat" description="ANK" evidence="7">
    <location>
        <begin position="134"/>
        <end position="166"/>
    </location>
</feature>
<dbReference type="Gene3D" id="1.25.40.20">
    <property type="entry name" value="Ankyrin repeat-containing domain"/>
    <property type="match status" value="3"/>
</dbReference>
<dbReference type="KEGG" id="dqu:106741353"/>
<dbReference type="Pfam" id="PF00023">
    <property type="entry name" value="Ank"/>
    <property type="match status" value="3"/>
</dbReference>
<dbReference type="GO" id="GO:0043161">
    <property type="term" value="P:proteasome-mediated ubiquitin-dependent protein catabolic process"/>
    <property type="evidence" value="ECO:0007669"/>
    <property type="project" value="UniProtKB-ARBA"/>
</dbReference>
<feature type="repeat" description="ANK" evidence="7">
    <location>
        <begin position="530"/>
        <end position="577"/>
    </location>
</feature>
<dbReference type="AlphaFoldDB" id="A0A6P3WRL7"/>
<keyword evidence="2" id="KW-0677">Repeat</keyword>
<evidence type="ECO:0000256" key="5">
    <source>
        <dbReference type="ARBA" id="ARBA00038500"/>
    </source>
</evidence>
<name>A0A6P3WRL7_DINQU</name>
<reference evidence="9 10" key="1">
    <citation type="submission" date="2025-04" db="UniProtKB">
        <authorList>
            <consortium name="RefSeq"/>
        </authorList>
    </citation>
    <scope>IDENTIFICATION</scope>
</reference>
<evidence type="ECO:0000256" key="1">
    <source>
        <dbReference type="ARBA" id="ARBA00004906"/>
    </source>
</evidence>
<dbReference type="InterPro" id="IPR036770">
    <property type="entry name" value="Ankyrin_rpt-contain_sf"/>
</dbReference>
<feature type="repeat" description="ANK" evidence="7">
    <location>
        <begin position="101"/>
        <end position="133"/>
    </location>
</feature>
<evidence type="ECO:0000313" key="9">
    <source>
        <dbReference type="RefSeq" id="XP_014468730.1"/>
    </source>
</evidence>
<dbReference type="SUPFAM" id="SSF48403">
    <property type="entry name" value="Ankyrin repeat"/>
    <property type="match status" value="1"/>
</dbReference>
<dbReference type="Pfam" id="PF12796">
    <property type="entry name" value="Ank_2"/>
    <property type="match status" value="1"/>
</dbReference>
<dbReference type="InterPro" id="IPR002110">
    <property type="entry name" value="Ankyrin_rpt"/>
</dbReference>
<dbReference type="CTD" id="37344"/>
<accession>A0A6P3WRL7</accession>
<dbReference type="GO" id="GO:0003006">
    <property type="term" value="P:developmental process involved in reproduction"/>
    <property type="evidence" value="ECO:0007669"/>
    <property type="project" value="UniProtKB-ARBA"/>
</dbReference>
<sequence>MDTASEIIDDDEFQQSLAKRIYYSAKDGMAIALYTLLNEKSDADVNRLINQKILEEDGQSCTALIIAARYGHDKVVRMLLDKFKPDLEQEGTVKFDGYVIEGASALWAAAGAGHLNVVKTLVKAGANVNHPTKTNSTPLRAACFDGRLDIVKYLTDHQADINISNKFNNTCLMIAAYKGHLDVVNFLLDKGADPNKKAHCGATALHFAAECGHTAIVHELLKYGTKMTKNESGMTPLIAAAERTRAEVVECLVKREEMTKEEIIDAYELLGASYANDKDSYCLIKAYKYLHQSMELRYSDTNNIVYKQLGSTVKAYDNWKECETLERLESIKNNPNAIHMESLTIRERILGLHNPELTHPIVFRGAIFADNARFDRCIDLWLHALKLRQLNNITVVTDLLRFAQVFSQMIHVGVDLDLSQVINVLEASVTELSKNKAKIQNPELRDDVEQYVARRTLRRRRRRRRRTSQHSGSQFFVTEEMESNITTTLYILTILTKLMTLNGNRCDESDLTKAHHLVHKLCALRVCLKDGQTLLHLAVNAETPVDDFHTNDVCKFPCAATAKLLIRCGADVNAMDNERNTPLHIIVGYSKSISDFSTLHSIIMELIEAGAHMDTVNNRGHTPYDAVTTGVAEIILRSQTKLSLKCMAAKAVKAYNLSYAGNVPRCLESFIELHGPGLNQG</sequence>
<dbReference type="OrthoDB" id="4429489at2759"/>
<keyword evidence="3" id="KW-0833">Ubl conjugation pathway</keyword>